<evidence type="ECO:0000313" key="4">
    <source>
        <dbReference type="EMBL" id="KAF8665185.1"/>
    </source>
</evidence>
<dbReference type="PROSITE" id="PS50088">
    <property type="entry name" value="ANK_REPEAT"/>
    <property type="match status" value="2"/>
</dbReference>
<dbReference type="Proteomes" id="UP000636709">
    <property type="component" value="Unassembled WGS sequence"/>
</dbReference>
<evidence type="ECO:0000313" key="5">
    <source>
        <dbReference type="Proteomes" id="UP000636709"/>
    </source>
</evidence>
<reference evidence="4" key="1">
    <citation type="submission" date="2020-07" db="EMBL/GenBank/DDBJ databases">
        <title>Genome sequence and genetic diversity analysis of an under-domesticated orphan crop, white fonio (Digitaria exilis).</title>
        <authorList>
            <person name="Bennetzen J.L."/>
            <person name="Chen S."/>
            <person name="Ma X."/>
            <person name="Wang X."/>
            <person name="Yssel A.E.J."/>
            <person name="Chaluvadi S.R."/>
            <person name="Johnson M."/>
            <person name="Gangashetty P."/>
            <person name="Hamidou F."/>
            <person name="Sanogo M.D."/>
            <person name="Zwaenepoel A."/>
            <person name="Wallace J."/>
            <person name="Van De Peer Y."/>
            <person name="Van Deynze A."/>
        </authorList>
    </citation>
    <scope>NUCLEOTIDE SEQUENCE</scope>
    <source>
        <tissue evidence="4">Leaves</tissue>
    </source>
</reference>
<dbReference type="EMBL" id="JACEFO010002336">
    <property type="protein sequence ID" value="KAF8665185.1"/>
    <property type="molecule type" value="Genomic_DNA"/>
</dbReference>
<dbReference type="Pfam" id="PF00023">
    <property type="entry name" value="Ank"/>
    <property type="match status" value="1"/>
</dbReference>
<dbReference type="SUPFAM" id="SSF48403">
    <property type="entry name" value="Ankyrin repeat"/>
    <property type="match status" value="1"/>
</dbReference>
<proteinExistence type="predicted"/>
<keyword evidence="1" id="KW-0677">Repeat</keyword>
<dbReference type="AlphaFoldDB" id="A0A835E5T0"/>
<feature type="repeat" description="ANK" evidence="3">
    <location>
        <begin position="1"/>
        <end position="27"/>
    </location>
</feature>
<evidence type="ECO:0000256" key="2">
    <source>
        <dbReference type="ARBA" id="ARBA00023043"/>
    </source>
</evidence>
<dbReference type="Gene3D" id="1.25.40.20">
    <property type="entry name" value="Ankyrin repeat-containing domain"/>
    <property type="match status" value="2"/>
</dbReference>
<comment type="caution">
    <text evidence="4">The sequence shown here is derived from an EMBL/GenBank/DDBJ whole genome shotgun (WGS) entry which is preliminary data.</text>
</comment>
<evidence type="ECO:0000256" key="1">
    <source>
        <dbReference type="ARBA" id="ARBA00022737"/>
    </source>
</evidence>
<dbReference type="OrthoDB" id="194358at2759"/>
<sequence length="210" mass="23247">MVAAESGHVDIFRILVMAGADITIRSAEGKSLMSIIRQKSSDSRDCFEQILLQASLTNTITDQTLFRPLHYAALIGDKSSLLQLLKMGHDPNSLDEDGFTPLMHAAASGQLDSLIVSKEKQLIGKATEEWLLDHLSRAHVLAGEELMKHTTRKGLTSHKETANDKIWSADMGNLSQKECDLQGGKIWTKYELYEEQEEHRLICAAADLSG</sequence>
<dbReference type="PROSITE" id="PS50297">
    <property type="entry name" value="ANK_REP_REGION"/>
    <property type="match status" value="1"/>
</dbReference>
<protein>
    <submittedName>
        <fullName evidence="4">Uncharacterized protein</fullName>
    </submittedName>
</protein>
<dbReference type="InterPro" id="IPR036770">
    <property type="entry name" value="Ankyrin_rpt-contain_sf"/>
</dbReference>
<organism evidence="4 5">
    <name type="scientific">Digitaria exilis</name>
    <dbReference type="NCBI Taxonomy" id="1010633"/>
    <lineage>
        <taxon>Eukaryota</taxon>
        <taxon>Viridiplantae</taxon>
        <taxon>Streptophyta</taxon>
        <taxon>Embryophyta</taxon>
        <taxon>Tracheophyta</taxon>
        <taxon>Spermatophyta</taxon>
        <taxon>Magnoliopsida</taxon>
        <taxon>Liliopsida</taxon>
        <taxon>Poales</taxon>
        <taxon>Poaceae</taxon>
        <taxon>PACMAD clade</taxon>
        <taxon>Panicoideae</taxon>
        <taxon>Panicodae</taxon>
        <taxon>Paniceae</taxon>
        <taxon>Anthephorinae</taxon>
        <taxon>Digitaria</taxon>
    </lineage>
</organism>
<dbReference type="PANTHER" id="PTHR24201">
    <property type="entry name" value="ANK_REP_REGION DOMAIN-CONTAINING PROTEIN"/>
    <property type="match status" value="1"/>
</dbReference>
<gene>
    <name evidence="4" type="ORF">HU200_054161</name>
</gene>
<evidence type="ECO:0000256" key="3">
    <source>
        <dbReference type="PROSITE-ProRule" id="PRU00023"/>
    </source>
</evidence>
<accession>A0A835E5T0</accession>
<feature type="repeat" description="ANK" evidence="3">
    <location>
        <begin position="64"/>
        <end position="96"/>
    </location>
</feature>
<keyword evidence="2 3" id="KW-0040">ANK repeat</keyword>
<dbReference type="Pfam" id="PF12796">
    <property type="entry name" value="Ank_2"/>
    <property type="match status" value="1"/>
</dbReference>
<dbReference type="InterPro" id="IPR002110">
    <property type="entry name" value="Ankyrin_rpt"/>
</dbReference>
<dbReference type="InterPro" id="IPR050776">
    <property type="entry name" value="Ank_Repeat/CDKN_Inhibitor"/>
</dbReference>
<keyword evidence="5" id="KW-1185">Reference proteome</keyword>
<name>A0A835E5T0_9POAL</name>